<dbReference type="AlphaFoldDB" id="A0A1H2K586"/>
<sequence length="235" mass="25461">MADPACEPDVDRFETHPPANPMSVELTVLHRRVWWQPDDELQPEAWEVTADVSALDVCPPGVRHVAELSVTVADLRRGRVPLDAVLLGAWAPGFLAAAAAGDGGALPPDLEEWVSDGPPRVVVVRRYELMPVWRGHGLGPVLLAGALAAFLPVARLAAFRVTGLEATPPGPPGVTGLGRVARERVAERLQARRTAVLERLGFRPWDGVHVADVRAAELADARHGALDAWQRLDWR</sequence>
<organism evidence="1 2">
    <name type="scientific">Jiangella alkaliphila</name>
    <dbReference type="NCBI Taxonomy" id="419479"/>
    <lineage>
        <taxon>Bacteria</taxon>
        <taxon>Bacillati</taxon>
        <taxon>Actinomycetota</taxon>
        <taxon>Actinomycetes</taxon>
        <taxon>Jiangellales</taxon>
        <taxon>Jiangellaceae</taxon>
        <taxon>Jiangella</taxon>
    </lineage>
</organism>
<evidence type="ECO:0000313" key="1">
    <source>
        <dbReference type="EMBL" id="SDU63621.1"/>
    </source>
</evidence>
<dbReference type="EMBL" id="LT629791">
    <property type="protein sequence ID" value="SDU63621.1"/>
    <property type="molecule type" value="Genomic_DNA"/>
</dbReference>
<dbReference type="OrthoDB" id="3680727at2"/>
<dbReference type="RefSeq" id="WP_152690694.1">
    <property type="nucleotide sequence ID" value="NZ_KQ061224.1"/>
</dbReference>
<keyword evidence="2" id="KW-1185">Reference proteome</keyword>
<dbReference type="Proteomes" id="UP000182977">
    <property type="component" value="Chromosome I"/>
</dbReference>
<name>A0A1H2K586_9ACTN</name>
<evidence type="ECO:0000313" key="2">
    <source>
        <dbReference type="Proteomes" id="UP000182977"/>
    </source>
</evidence>
<reference evidence="2" key="1">
    <citation type="submission" date="2016-10" db="EMBL/GenBank/DDBJ databases">
        <authorList>
            <person name="Varghese N."/>
            <person name="Submissions S."/>
        </authorList>
    </citation>
    <scope>NUCLEOTIDE SEQUENCE [LARGE SCALE GENOMIC DNA]</scope>
    <source>
        <strain evidence="2">DSM 45079</strain>
    </source>
</reference>
<gene>
    <name evidence="1" type="ORF">SAMN04488563_3420</name>
</gene>
<accession>A0A1H2K586</accession>
<proteinExistence type="predicted"/>
<protein>
    <submittedName>
        <fullName evidence="1">Uncharacterized protein</fullName>
    </submittedName>
</protein>